<dbReference type="Pfam" id="PF14765">
    <property type="entry name" value="PS-DH"/>
    <property type="match status" value="1"/>
</dbReference>
<feature type="domain" description="Ketosynthase family 3 (KS3)" evidence="9">
    <location>
        <begin position="692"/>
        <end position="1120"/>
    </location>
</feature>
<dbReference type="GO" id="GO:0004315">
    <property type="term" value="F:3-oxoacyl-[acyl-carrier-protein] synthase activity"/>
    <property type="evidence" value="ECO:0007669"/>
    <property type="project" value="InterPro"/>
</dbReference>
<dbReference type="PANTHER" id="PTHR43775:SF51">
    <property type="entry name" value="INACTIVE PHENOLPHTHIOCEROL SYNTHESIS POLYKETIDE SYNTHASE TYPE I PKS1-RELATED"/>
    <property type="match status" value="1"/>
</dbReference>
<dbReference type="InterPro" id="IPR057326">
    <property type="entry name" value="KR_dom"/>
</dbReference>
<dbReference type="GO" id="GO:0016491">
    <property type="term" value="F:oxidoreductase activity"/>
    <property type="evidence" value="ECO:0007669"/>
    <property type="project" value="UniProtKB-KW"/>
</dbReference>
<dbReference type="SUPFAM" id="SSF51735">
    <property type="entry name" value="NAD(P)-binding Rossmann-fold domains"/>
    <property type="match status" value="2"/>
</dbReference>
<organism evidence="11">
    <name type="scientific">Pestalotiopsis sp</name>
    <dbReference type="NCBI Taxonomy" id="36460"/>
    <lineage>
        <taxon>Eukaryota</taxon>
        <taxon>Fungi</taxon>
        <taxon>Dikarya</taxon>
        <taxon>Ascomycota</taxon>
        <taxon>Pezizomycotina</taxon>
        <taxon>Sordariomycetes</taxon>
        <taxon>Xylariomycetidae</taxon>
        <taxon>Amphisphaeriales</taxon>
        <taxon>Sporocadaceae</taxon>
        <taxon>Pestalotiopsis</taxon>
    </lineage>
</organism>
<dbReference type="Gene3D" id="3.40.50.12780">
    <property type="entry name" value="N-terminal domain of ligase-like"/>
    <property type="match status" value="1"/>
</dbReference>
<dbReference type="GO" id="GO:0006633">
    <property type="term" value="P:fatty acid biosynthetic process"/>
    <property type="evidence" value="ECO:0007669"/>
    <property type="project" value="InterPro"/>
</dbReference>
<dbReference type="PROSITE" id="PS00455">
    <property type="entry name" value="AMP_BINDING"/>
    <property type="match status" value="1"/>
</dbReference>
<evidence type="ECO:0008006" key="12">
    <source>
        <dbReference type="Google" id="ProtNLM"/>
    </source>
</evidence>
<dbReference type="Gene3D" id="3.40.50.1820">
    <property type="entry name" value="alpha/beta hydrolase"/>
    <property type="match status" value="1"/>
</dbReference>
<dbReference type="Gene3D" id="1.10.1200.10">
    <property type="entry name" value="ACP-like"/>
    <property type="match status" value="2"/>
</dbReference>
<dbReference type="InterPro" id="IPR045851">
    <property type="entry name" value="AMP-bd_C_sf"/>
</dbReference>
<dbReference type="InterPro" id="IPR020802">
    <property type="entry name" value="TesA-like"/>
</dbReference>
<dbReference type="Pfam" id="PF00975">
    <property type="entry name" value="Thioesterase"/>
    <property type="match status" value="1"/>
</dbReference>
<feature type="domain" description="Carrier" evidence="8">
    <location>
        <begin position="2322"/>
        <end position="2399"/>
    </location>
</feature>
<dbReference type="Pfam" id="PF22953">
    <property type="entry name" value="SpnB_Rossmann"/>
    <property type="match status" value="1"/>
</dbReference>
<evidence type="ECO:0000256" key="2">
    <source>
        <dbReference type="ARBA" id="ARBA00022553"/>
    </source>
</evidence>
<dbReference type="InterPro" id="IPR014030">
    <property type="entry name" value="Ketoacyl_synth_N"/>
</dbReference>
<evidence type="ECO:0000256" key="7">
    <source>
        <dbReference type="SAM" id="MobiDB-lite"/>
    </source>
</evidence>
<feature type="compositionally biased region" description="Polar residues" evidence="7">
    <location>
        <begin position="2424"/>
        <end position="2445"/>
    </location>
</feature>
<dbReference type="Pfam" id="PF08659">
    <property type="entry name" value="KR"/>
    <property type="match status" value="1"/>
</dbReference>
<keyword evidence="4" id="KW-0560">Oxidoreductase</keyword>
<dbReference type="PROSITE" id="PS00606">
    <property type="entry name" value="KS3_1"/>
    <property type="match status" value="1"/>
</dbReference>
<dbReference type="InterPro" id="IPR020806">
    <property type="entry name" value="PKS_PP-bd"/>
</dbReference>
<feature type="domain" description="PKS/mFAS DH" evidence="10">
    <location>
        <begin position="1599"/>
        <end position="1891"/>
    </location>
</feature>
<dbReference type="InterPro" id="IPR032821">
    <property type="entry name" value="PKS_assoc"/>
</dbReference>
<dbReference type="Gene3D" id="3.40.50.720">
    <property type="entry name" value="NAD(P)-binding Rossmann-like Domain"/>
    <property type="match status" value="1"/>
</dbReference>
<dbReference type="Pfam" id="PF00550">
    <property type="entry name" value="PP-binding"/>
    <property type="match status" value="1"/>
</dbReference>
<accession>A0A8U0AWJ8</accession>
<dbReference type="SMR" id="A0A8U0AWJ8"/>
<dbReference type="SUPFAM" id="SSF55048">
    <property type="entry name" value="Probable ACP-binding domain of malonyl-CoA ACP transacylase"/>
    <property type="match status" value="1"/>
</dbReference>
<dbReference type="PROSITE" id="PS52019">
    <property type="entry name" value="PKS_MFAS_DH"/>
    <property type="match status" value="1"/>
</dbReference>
<dbReference type="SUPFAM" id="SSF53901">
    <property type="entry name" value="Thiolase-like"/>
    <property type="match status" value="1"/>
</dbReference>
<dbReference type="InterPro" id="IPR036291">
    <property type="entry name" value="NAD(P)-bd_dom_sf"/>
</dbReference>
<proteinExistence type="evidence at transcript level"/>
<keyword evidence="3" id="KW-0808">Transferase</keyword>
<feature type="region of interest" description="N-terminal hotdog fold" evidence="6">
    <location>
        <begin position="1599"/>
        <end position="1736"/>
    </location>
</feature>
<dbReference type="Gene3D" id="3.10.129.110">
    <property type="entry name" value="Polyketide synthase dehydratase"/>
    <property type="match status" value="1"/>
</dbReference>
<dbReference type="InterPro" id="IPR049552">
    <property type="entry name" value="PKS_DH_N"/>
</dbReference>
<dbReference type="InterPro" id="IPR014031">
    <property type="entry name" value="Ketoacyl_synth_C"/>
</dbReference>
<dbReference type="GO" id="GO:0031177">
    <property type="term" value="F:phosphopantetheine binding"/>
    <property type="evidence" value="ECO:0007669"/>
    <property type="project" value="InterPro"/>
</dbReference>
<dbReference type="InterPro" id="IPR000873">
    <property type="entry name" value="AMP-dep_synth/lig_dom"/>
</dbReference>
<dbReference type="Pfam" id="PF02801">
    <property type="entry name" value="Ketoacyl-synt_C"/>
    <property type="match status" value="1"/>
</dbReference>
<dbReference type="InterPro" id="IPR016039">
    <property type="entry name" value="Thiolase-like"/>
</dbReference>
<dbReference type="Gene3D" id="3.30.70.3290">
    <property type="match status" value="1"/>
</dbReference>
<dbReference type="InterPro" id="IPR036736">
    <property type="entry name" value="ACP-like_sf"/>
</dbReference>
<keyword evidence="1" id="KW-0596">Phosphopantetheine</keyword>
<dbReference type="InterPro" id="IPR042104">
    <property type="entry name" value="PKS_dehydratase_sf"/>
</dbReference>
<dbReference type="InterPro" id="IPR050091">
    <property type="entry name" value="PKS_NRPS_Biosynth_Enz"/>
</dbReference>
<feature type="region of interest" description="C-terminal hotdog fold" evidence="6">
    <location>
        <begin position="1750"/>
        <end position="1891"/>
    </location>
</feature>
<dbReference type="InterPro" id="IPR049551">
    <property type="entry name" value="PKS_DH_C"/>
</dbReference>
<dbReference type="InterPro" id="IPR016035">
    <property type="entry name" value="Acyl_Trfase/lysoPLipase"/>
</dbReference>
<dbReference type="InterPro" id="IPR020845">
    <property type="entry name" value="AMP-binding_CS"/>
</dbReference>
<dbReference type="SUPFAM" id="SSF47336">
    <property type="entry name" value="ACP-like"/>
    <property type="match status" value="1"/>
</dbReference>
<dbReference type="InterPro" id="IPR042099">
    <property type="entry name" value="ANL_N_sf"/>
</dbReference>
<dbReference type="InterPro" id="IPR009081">
    <property type="entry name" value="PP-bd_ACP"/>
</dbReference>
<dbReference type="InterPro" id="IPR001227">
    <property type="entry name" value="Ac_transferase_dom_sf"/>
</dbReference>
<name>A0A8U0AWJ8_PESTX</name>
<evidence type="ECO:0000313" key="11">
    <source>
        <dbReference type="EMBL" id="UPN67562.1"/>
    </source>
</evidence>
<dbReference type="InterPro" id="IPR025110">
    <property type="entry name" value="AMP-bd_C"/>
</dbReference>
<evidence type="ECO:0000256" key="1">
    <source>
        <dbReference type="ARBA" id="ARBA00022450"/>
    </source>
</evidence>
<dbReference type="SUPFAM" id="SSF56801">
    <property type="entry name" value="Acetyl-CoA synthetase-like"/>
    <property type="match status" value="1"/>
</dbReference>
<dbReference type="Pfam" id="PF21089">
    <property type="entry name" value="PKS_DH_N"/>
    <property type="match status" value="1"/>
</dbReference>
<evidence type="ECO:0000256" key="3">
    <source>
        <dbReference type="ARBA" id="ARBA00022679"/>
    </source>
</evidence>
<reference evidence="11" key="1">
    <citation type="submission" date="2020-12" db="EMBL/GenBank/DDBJ databases">
        <authorList>
            <person name="Li J."/>
            <person name="Zhen H."/>
            <person name="Chen Y."/>
            <person name="Liu L."/>
        </authorList>
    </citation>
    <scope>NUCLEOTIDE SEQUENCE</scope>
</reference>
<dbReference type="SMART" id="SM00824">
    <property type="entry name" value="PKS_TE"/>
    <property type="match status" value="1"/>
</dbReference>
<keyword evidence="5" id="KW-0511">Multifunctional enzyme</keyword>
<dbReference type="CDD" id="cd00833">
    <property type="entry name" value="PKS"/>
    <property type="match status" value="1"/>
</dbReference>
<dbReference type="InterPro" id="IPR014043">
    <property type="entry name" value="Acyl_transferase_dom"/>
</dbReference>
<sequence>MTTLPDAKTGGHKPTAAFAICMAMSRRNSIIGFAASSKHHDDPHLFLVEAHIVESDMSQPASIPKLLLHHAVEIPDKVAFLGPGWAVTYSELEKRTRRVAAHLANAGIGKGDFVAIVLGRCLEAVESVLAITRSGAVSVPLDPRSPPADLARVLEHSGARAIITDDRNLATVCAAAGKECLILVSTPKPSVEGAGEFRNERYQDWAENDGHWSTDIELDNLGEDEEAFLHYTSGTTSLPKGVLSSQKSALWNVKEVASVFGLSSQDRFFWPLPLFHILGHSLCIIATVFKGASAYLSDPDQLLLDNLLVTEVEETTIITGAPATFHELVTAKSSSSSTLNLPKLRACMSAGAAASEALCNQVNELFNVPLLNNYGCTEACGAIAVSPLGGEHGQQGSLMPLPGWEIQLMDQDGNQVKQGEQGEVWVRGSGLMLKYYKDPQSPFTDGWFPTGDTGFLSYSASGTDLSLFGRKKELIIRGGENIQPAELEQVLLQHPGVADVVVAGILHALLGETPAAFIVKETPDLDLDLSALIVMCREALPDYKVPTAFYEINAVPRTLLGKPKRLAVASYTSKPLTVRSMLQTRASVEVLVLAETAGACGVQAGPGDESDPDWLFKHSNEPFSYLGLTSMAGVVLRDRLANLTGLTDLPNTLVFDYSTPAAVSDYLYGRLQEHETPLASKTAPTGPLPSKAAPIAIISMACRYPGGISSPEDLWQLVSDEIDATTDFPSDRGWDLDSLYSPDPTEPFTSTTRRGGFLPDFADFDAGLFGMAPREALATDPQQRLLLETTWELAERGGMAPSSLKGTQTGCFIGTLYDDYEANGFGNAELEAHLGLGSSGSVMSGRISYYFGLHGPSIVISTGCSSSLCAVHAAAQSLRNEECTLAIAGGITCMASPRPFTMFSKRRGLSADGRCRTYSSEAAGTGWSEGVGLIMLEKLSDAQRNGHNILGVIRGSAINSDGTSNGLTAPSGPAQQMCIQSALSQAALSPTDVDVLEGHGTATPLGDPIEVQAVINTYGNGGTMEQRSNPLLLGSIKSNIGHTQAAAAVAGIIKMVQSIRHGVAPASLHIREPSRHIEWDKCGVELLDKAKQWPSVDRARRAAVSSFGIGGTNAHVILEQPEPVEQDVSLEPKNRSIAFPWIISGADENALRAQAQSLLKAWQGGLGKQDPVDIAFSLSTARSSLKHRAVVTCTLGDNFGEQIETALMAIAADEPHPDIVTGHTNTTGNKPRLACLFSGQGSRMPDTSEIEKLSNVFPVFSRAFKAACDQVNQHLESPLQDAISDKGLLERTDFAQPALFVFQVAMYRLLESFDILPDVVSGHSLGEIAAAHISGALSLRDAAVIITARSRLMAALDPNGGMVSISATREEVSQELSRLGSAATIAAVNSENSIVVSGTREAINAVADRFSELGRRNTVLRNVNHGFHSPMMNGILPNLENALTSKIEAGKSVIPLISTVTGKRVDATQLSSPTHWTRHVSEPVLFADAVQELQANERVSVFVEVGPSAILSPHVPGTVATHGTAGKLLNTLGQLWSRGVPVNWQAVFGGVGAHLVDLPVYAFQRRKYWLPYRTLLPAESLGSATQRQAQVVGASALDHDVLLSSTAIAGTGDIICSGFVSTSRQPWLRDHVISGQSLVPATAFAEMALRAAREGTAPFDAETAVLEELVVLAPLALSLEDDEEEQEYEVQVIVRELDDGATSKSVDVYSRQHDIATKHDWIQHATGTVKLILLPQPENSLTNGTHEETDSQVNVDNAYTVLSEYGINYGPIFQGVQATWRQNDELLVQIHPPPGPASSFILHPALLDAALHAPILAAPDKVSSGQIRLPFSFKDVQVFPAASSTSGPILARIRDLDEERFSVVLTNKLTGVPVAEISEVTLRAVQPPVIEGNLYRLKWTELKSGSTTTRIGDADQIFAIQGKRNIDAAQVPNAAHNAVADALRAVQQWRASKTSSVKSRLIFVTEQASLHPQVNVIDAAVWGFVRSAQAEFGGENIILIDLDGSPESHEALSGALTCGQEVVALEKGKILVPTLSKDPPVPTPSALTTLDVSGTVLITGGTGGLGAILGRHLVRTHGAGNLLLTSRSGMEAAGARELLDELSSHNTAVVRIEACDVGDREQLAALLQGNQGHPPITAIIHCAGVVDDGVIGSQTTARVSRVLRPKVDAAWNLHQLAPDTTRSFVLYSSFVSVTGNEGQAAYTAGNAFLNALARLRVSQGLPGLSLAWGPWANDIGMAAGDKLVIPNLRIASAHPVVDQQGLHLFDRALQTAEPVLVPLLLRGPFPMVPSADTVSRTKKTSASRAKTVAAWRRKLAAVAPESRQDTLLGLVRDEIAAVLGYQGQELPDGPLSDLGFDSFTSVTVSNRFRVLTGFRDLPVTLALDYDTPQALAQYLLERLDADPDSEADLDSPLSETETVVAENGSENGKTNGHSNGDHNGSSTQDGIDPEDFRGLATLHRRLCKLEQYTAAADLLASAALAMPTFPKDGRSLSDYVADPQRLATGPAGVSDGDAPLPVVFIAPFFPRIKIGNMSLSVYSAVGSALNGKRDVFELPHPEGQFVPEDLDTLAELHANAIQKQFADRPGIILAGYSAGGTIAYAVASKLASSASHPRLAGFVLVDTYLTMTGRGDPDWLNALPAEALVSRLGGPKVGGPESMGAESLVGDLDLALAKVGGYFRTLRDWDQELYPLPDELSTLFVRALDPSEKMPKDADIWRPKWKRANVTVEVPGSHLALLDKRFAPAIAVEVERWAKESLGV</sequence>
<dbReference type="PROSITE" id="PS50075">
    <property type="entry name" value="CARRIER"/>
    <property type="match status" value="1"/>
</dbReference>
<evidence type="ECO:0000256" key="6">
    <source>
        <dbReference type="PROSITE-ProRule" id="PRU01363"/>
    </source>
</evidence>
<keyword evidence="2" id="KW-0597">Phosphoprotein</keyword>
<dbReference type="InterPro" id="IPR055123">
    <property type="entry name" value="SpnB-like_Rossmann"/>
</dbReference>
<dbReference type="Pfam" id="PF16197">
    <property type="entry name" value="KAsynt_C_assoc"/>
    <property type="match status" value="1"/>
</dbReference>
<dbReference type="SMART" id="SM00826">
    <property type="entry name" value="PKS_DH"/>
    <property type="match status" value="1"/>
</dbReference>
<dbReference type="Pfam" id="PF13193">
    <property type="entry name" value="AMP-binding_C"/>
    <property type="match status" value="1"/>
</dbReference>
<dbReference type="FunFam" id="3.40.47.10:FF:000019">
    <property type="entry name" value="Polyketide synthase type I"/>
    <property type="match status" value="1"/>
</dbReference>
<protein>
    <recommendedName>
        <fullName evidence="12">Polyketide synthase</fullName>
    </recommendedName>
</protein>
<dbReference type="SMART" id="SM00827">
    <property type="entry name" value="PKS_AT"/>
    <property type="match status" value="1"/>
</dbReference>
<dbReference type="SMART" id="SM00825">
    <property type="entry name" value="PKS_KS"/>
    <property type="match status" value="1"/>
</dbReference>
<dbReference type="SUPFAM" id="SSF52151">
    <property type="entry name" value="FabD/lysophospholipase-like"/>
    <property type="match status" value="1"/>
</dbReference>
<dbReference type="PROSITE" id="PS52004">
    <property type="entry name" value="KS3_2"/>
    <property type="match status" value="1"/>
</dbReference>
<dbReference type="InterPro" id="IPR018201">
    <property type="entry name" value="Ketoacyl_synth_AS"/>
</dbReference>
<dbReference type="Pfam" id="PF00109">
    <property type="entry name" value="ketoacyl-synt"/>
    <property type="match status" value="1"/>
</dbReference>
<dbReference type="Pfam" id="PF00501">
    <property type="entry name" value="AMP-binding"/>
    <property type="match status" value="1"/>
</dbReference>
<dbReference type="Gene3D" id="3.40.47.10">
    <property type="match status" value="1"/>
</dbReference>
<feature type="active site" description="Proton acceptor; for dehydratase activity" evidence="6">
    <location>
        <position position="1631"/>
    </location>
</feature>
<dbReference type="InterPro" id="IPR020807">
    <property type="entry name" value="PKS_DH"/>
</dbReference>
<dbReference type="SMART" id="SM00823">
    <property type="entry name" value="PKS_PP"/>
    <property type="match status" value="2"/>
</dbReference>
<evidence type="ECO:0000259" key="10">
    <source>
        <dbReference type="PROSITE" id="PS52019"/>
    </source>
</evidence>
<dbReference type="SUPFAM" id="SSF53474">
    <property type="entry name" value="alpha/beta-Hydrolases"/>
    <property type="match status" value="1"/>
</dbReference>
<evidence type="ECO:0000259" key="9">
    <source>
        <dbReference type="PROSITE" id="PS52004"/>
    </source>
</evidence>
<dbReference type="CDD" id="cd08956">
    <property type="entry name" value="KR_3_FAS_SDR_x"/>
    <property type="match status" value="1"/>
</dbReference>
<dbReference type="GO" id="GO:0044550">
    <property type="term" value="P:secondary metabolite biosynthetic process"/>
    <property type="evidence" value="ECO:0007669"/>
    <property type="project" value="UniProtKB-ARBA"/>
</dbReference>
<dbReference type="Gene3D" id="3.30.300.30">
    <property type="match status" value="1"/>
</dbReference>
<dbReference type="PANTHER" id="PTHR43775">
    <property type="entry name" value="FATTY ACID SYNTHASE"/>
    <property type="match status" value="1"/>
</dbReference>
<dbReference type="InterPro" id="IPR013968">
    <property type="entry name" value="PKS_KR"/>
</dbReference>
<evidence type="ECO:0000259" key="8">
    <source>
        <dbReference type="PROSITE" id="PS50075"/>
    </source>
</evidence>
<dbReference type="SMART" id="SM00822">
    <property type="entry name" value="PKS_KR"/>
    <property type="match status" value="1"/>
</dbReference>
<dbReference type="Pfam" id="PF00698">
    <property type="entry name" value="Acyl_transf_1"/>
    <property type="match status" value="1"/>
</dbReference>
<feature type="active site" description="Proton donor; for dehydratase activity" evidence="6">
    <location>
        <position position="1808"/>
    </location>
</feature>
<dbReference type="InterPro" id="IPR049900">
    <property type="entry name" value="PKS_mFAS_DH"/>
</dbReference>
<evidence type="ECO:0000256" key="4">
    <source>
        <dbReference type="ARBA" id="ARBA00023002"/>
    </source>
</evidence>
<dbReference type="InterPro" id="IPR020841">
    <property type="entry name" value="PKS_Beta-ketoAc_synthase_dom"/>
</dbReference>
<feature type="region of interest" description="Disordered" evidence="7">
    <location>
        <begin position="2403"/>
        <end position="2450"/>
    </location>
</feature>
<dbReference type="Gene3D" id="3.40.366.10">
    <property type="entry name" value="Malonyl-Coenzyme A Acyl Carrier Protein, domain 2"/>
    <property type="match status" value="1"/>
</dbReference>
<dbReference type="GO" id="GO:0004312">
    <property type="term" value="F:fatty acid synthase activity"/>
    <property type="evidence" value="ECO:0007669"/>
    <property type="project" value="TreeGrafter"/>
</dbReference>
<dbReference type="EMBL" id="MW373490">
    <property type="protein sequence ID" value="UPN67562.1"/>
    <property type="molecule type" value="mRNA"/>
</dbReference>
<dbReference type="InterPro" id="IPR029058">
    <property type="entry name" value="AB_hydrolase_fold"/>
</dbReference>
<evidence type="ECO:0000256" key="5">
    <source>
        <dbReference type="ARBA" id="ARBA00023268"/>
    </source>
</evidence>
<dbReference type="InterPro" id="IPR001031">
    <property type="entry name" value="Thioesterase"/>
</dbReference>
<dbReference type="InterPro" id="IPR016036">
    <property type="entry name" value="Malonyl_transacylase_ACP-bd"/>
</dbReference>